<name>A0A0F5FTV7_9HYPH</name>
<evidence type="ECO:0000256" key="1">
    <source>
        <dbReference type="ARBA" id="ARBA00006484"/>
    </source>
</evidence>
<dbReference type="Pfam" id="PF13561">
    <property type="entry name" value="adh_short_C2"/>
    <property type="match status" value="1"/>
</dbReference>
<evidence type="ECO:0000313" key="3">
    <source>
        <dbReference type="EMBL" id="KKB12304.1"/>
    </source>
</evidence>
<dbReference type="InterPro" id="IPR036291">
    <property type="entry name" value="NAD(P)-bd_dom_sf"/>
</dbReference>
<dbReference type="Gene3D" id="3.40.50.720">
    <property type="entry name" value="NAD(P)-binding Rossmann-like Domain"/>
    <property type="match status" value="1"/>
</dbReference>
<comment type="caution">
    <text evidence="3">The sequence shown here is derived from an EMBL/GenBank/DDBJ whole genome shotgun (WGS) entry which is preliminary data.</text>
</comment>
<dbReference type="SUPFAM" id="SSF51735">
    <property type="entry name" value="NAD(P)-binding Rossmann-fold domains"/>
    <property type="match status" value="1"/>
</dbReference>
<protein>
    <recommendedName>
        <fullName evidence="5">Short-chain dehydrogenase</fullName>
    </recommendedName>
</protein>
<comment type="similarity">
    <text evidence="1">Belongs to the short-chain dehydrogenases/reductases (SDR) family.</text>
</comment>
<gene>
    <name evidence="3" type="ORF">VE25_08550</name>
</gene>
<reference evidence="3 4" key="1">
    <citation type="submission" date="2015-03" db="EMBL/GenBank/DDBJ databases">
        <authorList>
            <person name="Hassan Y.I."/>
            <person name="Lepp D."/>
            <person name="Li X.-Z."/>
            <person name="Zhou T."/>
        </authorList>
    </citation>
    <scope>NUCLEOTIDE SEQUENCE [LARGE SCALE GENOMIC DNA]</scope>
    <source>
        <strain evidence="3 4">BD-c194</strain>
    </source>
</reference>
<dbReference type="PRINTS" id="PR00080">
    <property type="entry name" value="SDRFAMILY"/>
</dbReference>
<evidence type="ECO:0008006" key="5">
    <source>
        <dbReference type="Google" id="ProtNLM"/>
    </source>
</evidence>
<keyword evidence="4" id="KW-1185">Reference proteome</keyword>
<dbReference type="InterPro" id="IPR002347">
    <property type="entry name" value="SDR_fam"/>
</dbReference>
<keyword evidence="2" id="KW-0560">Oxidoreductase</keyword>
<dbReference type="Proteomes" id="UP000033632">
    <property type="component" value="Unassembled WGS sequence"/>
</dbReference>
<dbReference type="EMBL" id="JZEX01000087">
    <property type="protein sequence ID" value="KKB12304.1"/>
    <property type="molecule type" value="Genomic_DNA"/>
</dbReference>
<dbReference type="PANTHER" id="PTHR24321:SF8">
    <property type="entry name" value="ESTRADIOL 17-BETA-DEHYDROGENASE 8-RELATED"/>
    <property type="match status" value="1"/>
</dbReference>
<dbReference type="PRINTS" id="PR00081">
    <property type="entry name" value="GDHRDH"/>
</dbReference>
<evidence type="ECO:0000256" key="2">
    <source>
        <dbReference type="ARBA" id="ARBA00023002"/>
    </source>
</evidence>
<dbReference type="PATRIC" id="fig|443610.3.peg.4287"/>
<evidence type="ECO:0000313" key="4">
    <source>
        <dbReference type="Proteomes" id="UP000033632"/>
    </source>
</evidence>
<dbReference type="GO" id="GO:0016491">
    <property type="term" value="F:oxidoreductase activity"/>
    <property type="evidence" value="ECO:0007669"/>
    <property type="project" value="UniProtKB-KW"/>
</dbReference>
<organism evidence="3 4">
    <name type="scientific">Devosia geojensis</name>
    <dbReference type="NCBI Taxonomy" id="443610"/>
    <lineage>
        <taxon>Bacteria</taxon>
        <taxon>Pseudomonadati</taxon>
        <taxon>Pseudomonadota</taxon>
        <taxon>Alphaproteobacteria</taxon>
        <taxon>Hyphomicrobiales</taxon>
        <taxon>Devosiaceae</taxon>
        <taxon>Devosia</taxon>
    </lineage>
</organism>
<accession>A0A0F5FTV7</accession>
<dbReference type="CDD" id="cd05233">
    <property type="entry name" value="SDR_c"/>
    <property type="match status" value="1"/>
</dbReference>
<dbReference type="FunFam" id="3.40.50.720:FF:000084">
    <property type="entry name" value="Short-chain dehydrogenase reductase"/>
    <property type="match status" value="1"/>
</dbReference>
<proteinExistence type="inferred from homology"/>
<sequence length="260" mass="27301">MPGRFSGRRVVVTGGAAGIGRACVDRFIDEGAEVVILDHNGEAGERVLAEIRARGKDARFVALDLSDSAATEAAAKALDSELGAIHVLVNSAGLVHVDGRQSNPFVERGLAGWDPLTTVNLKAIAILVHGMLPALTAGRASIINISSEAAFKARSDRWIYDMTKAGLLSMTRSMAAALVSRGIRVNAVAPGGTITEMHLNDSPDPEAKRAEMEKQKTASLLGRLARPHEIAAAITFLASDDASFITATTLQVDGGLQRLG</sequence>
<dbReference type="PANTHER" id="PTHR24321">
    <property type="entry name" value="DEHYDROGENASES, SHORT CHAIN"/>
    <property type="match status" value="1"/>
</dbReference>
<dbReference type="AlphaFoldDB" id="A0A0F5FTV7"/>
<dbReference type="STRING" id="443610.VE25_08550"/>